<dbReference type="InterPro" id="IPR043136">
    <property type="entry name" value="B30.2/SPRY_sf"/>
</dbReference>
<dbReference type="FunFam" id="2.60.120.920:FF:000004">
    <property type="entry name" value="Butyrophilin subfamily 1 member A1"/>
    <property type="match status" value="1"/>
</dbReference>
<dbReference type="InterPro" id="IPR001841">
    <property type="entry name" value="Znf_RING"/>
</dbReference>
<feature type="non-terminal residue" evidence="18">
    <location>
        <position position="1"/>
    </location>
</feature>
<dbReference type="InterPro" id="IPR017907">
    <property type="entry name" value="Znf_RING_CS"/>
</dbReference>
<comment type="similarity">
    <text evidence="4">Belongs to the TRIM/RBCC family.</text>
</comment>
<comment type="subcellular location">
    <subcellularLocation>
        <location evidence="2">Cytoplasm</location>
    </subcellularLocation>
</comment>
<sequence>APTSTCHCQARVGARGPHAHTGTHSGFVFLSLRAFTFTFTLRARKATALRAAPLVPRSAHGRVSSSQGYTQQSCRAAVPTMALSEALERLQEEAVCSICLEYMSEPVSVDCGHNFCRVCIGKHCQEKGLWNNAPFSCPQCRAPCRRSSLRPNRQLANMVESIRQLGLRGGSGTGTGTPLCPLHDEHLKLFCEVDEQAICVVCRESQQHRSHTVYPIEEAAQVYKVKLQKSLEQLSKEVEDMKKCESEAKMKTQECKAGAHCLSNTVSLHSIHLSYHKEKVKRKREMIVCEFGKLHQLLADEEKMLLQKLEEEETQILVMISENLAKVTQQKCLLVELILEIKEKLQQPVEGLLKDMRCILNRCEMMKFQAPKPVSVILKEDYSIPERCMGMRHMLRKFKVDVTLDPETAHLELVLSEDRKSVRRGSRKVFLSLFDNPKRFSCAPVVLGLQAFFSGRSYWEVQVGDKPEWGLGLCKEAACRKGNIIFSPKNGYWVLRLQNGSGYEALTYPVSCLSPSVRPRCIGIFLDYEAGEISFYNVSDRSHLYTFTDKFSGKLRPFFYLGSLMGGKNAEPLVISWMRETQGTSCVVL</sequence>
<organism evidence="18 19">
    <name type="scientific">Callipepla squamata</name>
    <name type="common">Scaled quail</name>
    <dbReference type="NCBI Taxonomy" id="9009"/>
    <lineage>
        <taxon>Eukaryota</taxon>
        <taxon>Metazoa</taxon>
        <taxon>Chordata</taxon>
        <taxon>Craniata</taxon>
        <taxon>Vertebrata</taxon>
        <taxon>Euteleostomi</taxon>
        <taxon>Archelosauria</taxon>
        <taxon>Archosauria</taxon>
        <taxon>Dinosauria</taxon>
        <taxon>Saurischia</taxon>
        <taxon>Theropoda</taxon>
        <taxon>Coelurosauria</taxon>
        <taxon>Aves</taxon>
        <taxon>Neognathae</taxon>
        <taxon>Galloanserae</taxon>
        <taxon>Galliformes</taxon>
        <taxon>Odontophoridae</taxon>
        <taxon>Callipepla</taxon>
    </lineage>
</organism>
<evidence type="ECO:0000256" key="14">
    <source>
        <dbReference type="SAM" id="Coils"/>
    </source>
</evidence>
<dbReference type="GO" id="GO:0005737">
    <property type="term" value="C:cytoplasm"/>
    <property type="evidence" value="ECO:0007669"/>
    <property type="project" value="UniProtKB-SubCell"/>
</dbReference>
<dbReference type="Pfam" id="PF15227">
    <property type="entry name" value="zf-C3HC4_4"/>
    <property type="match status" value="1"/>
</dbReference>
<evidence type="ECO:0000256" key="1">
    <source>
        <dbReference type="ARBA" id="ARBA00000900"/>
    </source>
</evidence>
<gene>
    <name evidence="18" type="ORF">ASZ78_007958</name>
</gene>
<comment type="caution">
    <text evidence="18">The sequence shown here is derived from an EMBL/GenBank/DDBJ whole genome shotgun (WGS) entry which is preliminary data.</text>
</comment>
<evidence type="ECO:0000256" key="8">
    <source>
        <dbReference type="ARBA" id="ARBA00022723"/>
    </source>
</evidence>
<keyword evidence="9 13" id="KW-0863">Zinc-finger</keyword>
<dbReference type="PRINTS" id="PR01407">
    <property type="entry name" value="BUTYPHLNCDUF"/>
</dbReference>
<accession>A0A226MLC4</accession>
<dbReference type="PROSITE" id="PS50188">
    <property type="entry name" value="B302_SPRY"/>
    <property type="match status" value="1"/>
</dbReference>
<dbReference type="AlphaFoldDB" id="A0A226MLC4"/>
<keyword evidence="11" id="KW-0862">Zinc</keyword>
<dbReference type="SMART" id="SM00184">
    <property type="entry name" value="RING"/>
    <property type="match status" value="1"/>
</dbReference>
<evidence type="ECO:0000256" key="10">
    <source>
        <dbReference type="ARBA" id="ARBA00022786"/>
    </source>
</evidence>
<dbReference type="SUPFAM" id="SSF57845">
    <property type="entry name" value="B-box zinc-binding domain"/>
    <property type="match status" value="1"/>
</dbReference>
<keyword evidence="10" id="KW-0833">Ubl conjugation pathway</keyword>
<dbReference type="InterPro" id="IPR020457">
    <property type="entry name" value="Znf_B-box_chordata"/>
</dbReference>
<keyword evidence="12 14" id="KW-0175">Coiled coil</keyword>
<dbReference type="SMART" id="SM00589">
    <property type="entry name" value="PRY"/>
    <property type="match status" value="1"/>
</dbReference>
<evidence type="ECO:0000256" key="9">
    <source>
        <dbReference type="ARBA" id="ARBA00022771"/>
    </source>
</evidence>
<evidence type="ECO:0000256" key="6">
    <source>
        <dbReference type="ARBA" id="ARBA00022490"/>
    </source>
</evidence>
<evidence type="ECO:0000256" key="4">
    <source>
        <dbReference type="ARBA" id="ARBA00008518"/>
    </source>
</evidence>
<evidence type="ECO:0000256" key="12">
    <source>
        <dbReference type="ARBA" id="ARBA00023054"/>
    </source>
</evidence>
<dbReference type="Gene3D" id="3.30.40.10">
    <property type="entry name" value="Zinc/RING finger domain, C3HC4 (zinc finger)"/>
    <property type="match status" value="1"/>
</dbReference>
<dbReference type="Proteomes" id="UP000198323">
    <property type="component" value="Unassembled WGS sequence"/>
</dbReference>
<dbReference type="OrthoDB" id="128536at2759"/>
<keyword evidence="7" id="KW-0808">Transferase</keyword>
<evidence type="ECO:0000259" key="17">
    <source>
        <dbReference type="PROSITE" id="PS50188"/>
    </source>
</evidence>
<dbReference type="InterPro" id="IPR003877">
    <property type="entry name" value="SPRY_dom"/>
</dbReference>
<evidence type="ECO:0000259" key="16">
    <source>
        <dbReference type="PROSITE" id="PS50119"/>
    </source>
</evidence>
<dbReference type="InterPro" id="IPR013083">
    <property type="entry name" value="Znf_RING/FYVE/PHD"/>
</dbReference>
<feature type="coiled-coil region" evidence="14">
    <location>
        <begin position="224"/>
        <end position="251"/>
    </location>
</feature>
<comment type="pathway">
    <text evidence="3">Protein modification; protein ubiquitination.</text>
</comment>
<evidence type="ECO:0000313" key="18">
    <source>
        <dbReference type="EMBL" id="OXB56104.1"/>
    </source>
</evidence>
<dbReference type="InterPro" id="IPR000315">
    <property type="entry name" value="Znf_B-box"/>
</dbReference>
<feature type="domain" description="B box-type" evidence="16">
    <location>
        <begin position="175"/>
        <end position="216"/>
    </location>
</feature>
<evidence type="ECO:0000256" key="11">
    <source>
        <dbReference type="ARBA" id="ARBA00022833"/>
    </source>
</evidence>
<keyword evidence="8" id="KW-0479">Metal-binding</keyword>
<dbReference type="InterPro" id="IPR001870">
    <property type="entry name" value="B30.2/SPRY"/>
</dbReference>
<dbReference type="Pfam" id="PF13765">
    <property type="entry name" value="PRY"/>
    <property type="match status" value="1"/>
</dbReference>
<comment type="catalytic activity">
    <reaction evidence="1">
        <text>S-ubiquitinyl-[E2 ubiquitin-conjugating enzyme]-L-cysteine + [acceptor protein]-L-lysine = [E2 ubiquitin-conjugating enzyme]-L-cysteine + N(6)-ubiquitinyl-[acceptor protein]-L-lysine.</text>
        <dbReference type="EC" id="2.3.2.27"/>
    </reaction>
</comment>
<evidence type="ECO:0000256" key="2">
    <source>
        <dbReference type="ARBA" id="ARBA00004496"/>
    </source>
</evidence>
<dbReference type="SUPFAM" id="SSF57850">
    <property type="entry name" value="RING/U-box"/>
    <property type="match status" value="1"/>
</dbReference>
<proteinExistence type="inferred from homology"/>
<feature type="domain" description="RING-type" evidence="15">
    <location>
        <begin position="96"/>
        <end position="141"/>
    </location>
</feature>
<dbReference type="InterPro" id="IPR006574">
    <property type="entry name" value="PRY"/>
</dbReference>
<reference evidence="18 19" key="1">
    <citation type="submission" date="2016-07" db="EMBL/GenBank/DDBJ databases">
        <title>Disparate Historic Effective Population Sizes Predicted by Modern Levels of Genome Diversity for the Scaled Quail (Callipepla squamata) and the Northern Bobwhite (Colinus virginianus): Inferences from First and Second Generation Draft Genome Assemblies for Sympatric New World Quail.</title>
        <authorList>
            <person name="Oldeschulte D.L."/>
            <person name="Halley Y.A."/>
            <person name="Bhattarai E.K."/>
            <person name="Brashear W.A."/>
            <person name="Hill J."/>
            <person name="Metz R.P."/>
            <person name="Johnson C.D."/>
            <person name="Rollins D."/>
            <person name="Peterson M.J."/>
            <person name="Bickhart D.M."/>
            <person name="Decker J.E."/>
            <person name="Seabury C.M."/>
        </authorList>
    </citation>
    <scope>NUCLEOTIDE SEQUENCE [LARGE SCALE GENOMIC DNA]</scope>
    <source>
        <strain evidence="18 19">Texas</strain>
        <tissue evidence="18">Leg muscle</tissue>
    </source>
</reference>
<dbReference type="InterPro" id="IPR050143">
    <property type="entry name" value="TRIM/RBCC"/>
</dbReference>
<feature type="domain" description="B30.2/SPRY" evidence="17">
    <location>
        <begin position="382"/>
        <end position="573"/>
    </location>
</feature>
<dbReference type="Pfam" id="PF00622">
    <property type="entry name" value="SPRY"/>
    <property type="match status" value="1"/>
</dbReference>
<evidence type="ECO:0000256" key="5">
    <source>
        <dbReference type="ARBA" id="ARBA00012483"/>
    </source>
</evidence>
<dbReference type="Gene3D" id="2.60.120.920">
    <property type="match status" value="1"/>
</dbReference>
<dbReference type="Gene3D" id="3.30.160.60">
    <property type="entry name" value="Classic Zinc Finger"/>
    <property type="match status" value="1"/>
</dbReference>
<dbReference type="InterPro" id="IPR013320">
    <property type="entry name" value="ConA-like_dom_sf"/>
</dbReference>
<evidence type="ECO:0000256" key="7">
    <source>
        <dbReference type="ARBA" id="ARBA00022679"/>
    </source>
</evidence>
<evidence type="ECO:0000256" key="13">
    <source>
        <dbReference type="PROSITE-ProRule" id="PRU00024"/>
    </source>
</evidence>
<dbReference type="STRING" id="9009.A0A226MLC4"/>
<evidence type="ECO:0000256" key="3">
    <source>
        <dbReference type="ARBA" id="ARBA00004906"/>
    </source>
</evidence>
<dbReference type="SMART" id="SM00336">
    <property type="entry name" value="BBOX"/>
    <property type="match status" value="1"/>
</dbReference>
<dbReference type="GO" id="GO:0008270">
    <property type="term" value="F:zinc ion binding"/>
    <property type="evidence" value="ECO:0007669"/>
    <property type="project" value="UniProtKB-KW"/>
</dbReference>
<dbReference type="InterPro" id="IPR003879">
    <property type="entry name" value="Butyrophylin_SPRY"/>
</dbReference>
<dbReference type="SUPFAM" id="SSF49899">
    <property type="entry name" value="Concanavalin A-like lectins/glucanases"/>
    <property type="match status" value="1"/>
</dbReference>
<evidence type="ECO:0000313" key="19">
    <source>
        <dbReference type="Proteomes" id="UP000198323"/>
    </source>
</evidence>
<dbReference type="PROSITE" id="PS50089">
    <property type="entry name" value="ZF_RING_2"/>
    <property type="match status" value="1"/>
</dbReference>
<dbReference type="PRINTS" id="PR01406">
    <property type="entry name" value="BBOXZNFINGER"/>
</dbReference>
<dbReference type="Pfam" id="PF00643">
    <property type="entry name" value="zf-B_box"/>
    <property type="match status" value="1"/>
</dbReference>
<dbReference type="PANTHER" id="PTHR24103">
    <property type="entry name" value="E3 UBIQUITIN-PROTEIN LIGASE TRIM"/>
    <property type="match status" value="1"/>
</dbReference>
<dbReference type="GO" id="GO:0061630">
    <property type="term" value="F:ubiquitin protein ligase activity"/>
    <property type="evidence" value="ECO:0007669"/>
    <property type="project" value="UniProtKB-EC"/>
</dbReference>
<dbReference type="SMART" id="SM00449">
    <property type="entry name" value="SPRY"/>
    <property type="match status" value="1"/>
</dbReference>
<protein>
    <recommendedName>
        <fullName evidence="5">RING-type E3 ubiquitin transferase</fullName>
        <ecNumber evidence="5">2.3.2.27</ecNumber>
    </recommendedName>
</protein>
<dbReference type="EC" id="2.3.2.27" evidence="5"/>
<dbReference type="PROSITE" id="PS00518">
    <property type="entry name" value="ZF_RING_1"/>
    <property type="match status" value="1"/>
</dbReference>
<evidence type="ECO:0000259" key="15">
    <source>
        <dbReference type="PROSITE" id="PS50089"/>
    </source>
</evidence>
<dbReference type="EMBL" id="MCFN01000672">
    <property type="protein sequence ID" value="OXB56104.1"/>
    <property type="molecule type" value="Genomic_DNA"/>
</dbReference>
<dbReference type="CDD" id="cd16594">
    <property type="entry name" value="RING-HC_TRIM7-like_C-IV"/>
    <property type="match status" value="1"/>
</dbReference>
<keyword evidence="19" id="KW-1185">Reference proteome</keyword>
<dbReference type="PROSITE" id="PS50119">
    <property type="entry name" value="ZF_BBOX"/>
    <property type="match status" value="1"/>
</dbReference>
<keyword evidence="6" id="KW-0963">Cytoplasm</keyword>
<name>A0A226MLC4_CALSU</name>